<name>A0A7S4EZN7_CHRCT</name>
<dbReference type="AlphaFoldDB" id="A0A7S4EZN7"/>
<evidence type="ECO:0000259" key="7">
    <source>
        <dbReference type="Pfam" id="PF00324"/>
    </source>
</evidence>
<dbReference type="EMBL" id="HBIZ01025745">
    <property type="protein sequence ID" value="CAE0763681.1"/>
    <property type="molecule type" value="Transcribed_RNA"/>
</dbReference>
<feature type="transmembrane region" description="Helical" evidence="6">
    <location>
        <begin position="64"/>
        <end position="89"/>
    </location>
</feature>
<keyword evidence="3 6" id="KW-1133">Transmembrane helix</keyword>
<evidence type="ECO:0000256" key="4">
    <source>
        <dbReference type="ARBA" id="ARBA00023136"/>
    </source>
</evidence>
<protein>
    <recommendedName>
        <fullName evidence="7">Amino acid permease/ SLC12A domain-containing protein</fullName>
    </recommendedName>
</protein>
<keyword evidence="2 6" id="KW-0812">Transmembrane</keyword>
<comment type="subcellular location">
    <subcellularLocation>
        <location evidence="1">Membrane</location>
        <topology evidence="1">Multi-pass membrane protein</topology>
    </subcellularLocation>
</comment>
<feature type="transmembrane region" description="Helical" evidence="6">
    <location>
        <begin position="166"/>
        <end position="185"/>
    </location>
</feature>
<feature type="compositionally biased region" description="Polar residues" evidence="5">
    <location>
        <begin position="834"/>
        <end position="844"/>
    </location>
</feature>
<reference evidence="8" key="1">
    <citation type="submission" date="2021-01" db="EMBL/GenBank/DDBJ databases">
        <authorList>
            <person name="Corre E."/>
            <person name="Pelletier E."/>
            <person name="Niang G."/>
            <person name="Scheremetjew M."/>
            <person name="Finn R."/>
            <person name="Kale V."/>
            <person name="Holt S."/>
            <person name="Cochrane G."/>
            <person name="Meng A."/>
            <person name="Brown T."/>
            <person name="Cohen L."/>
        </authorList>
    </citation>
    <scope>NUCLEOTIDE SEQUENCE</scope>
    <source>
        <strain evidence="8">CCMP645</strain>
    </source>
</reference>
<feature type="transmembrane region" description="Helical" evidence="6">
    <location>
        <begin position="101"/>
        <end position="120"/>
    </location>
</feature>
<accession>A0A7S4EZN7</accession>
<dbReference type="PANTHER" id="PTHR11827">
    <property type="entry name" value="SOLUTE CARRIER FAMILY 12, CATION COTRANSPORTERS"/>
    <property type="match status" value="1"/>
</dbReference>
<evidence type="ECO:0000256" key="3">
    <source>
        <dbReference type="ARBA" id="ARBA00022989"/>
    </source>
</evidence>
<dbReference type="Pfam" id="PF00324">
    <property type="entry name" value="AA_permease"/>
    <property type="match status" value="2"/>
</dbReference>
<dbReference type="InterPro" id="IPR004841">
    <property type="entry name" value="AA-permease/SLC12A_dom"/>
</dbReference>
<evidence type="ECO:0000313" key="8">
    <source>
        <dbReference type="EMBL" id="CAE0763681.1"/>
    </source>
</evidence>
<feature type="region of interest" description="Disordered" evidence="5">
    <location>
        <begin position="828"/>
        <end position="856"/>
    </location>
</feature>
<organism evidence="8">
    <name type="scientific">Chrysotila carterae</name>
    <name type="common">Marine alga</name>
    <name type="synonym">Syracosphaera carterae</name>
    <dbReference type="NCBI Taxonomy" id="13221"/>
    <lineage>
        <taxon>Eukaryota</taxon>
        <taxon>Haptista</taxon>
        <taxon>Haptophyta</taxon>
        <taxon>Prymnesiophyceae</taxon>
        <taxon>Isochrysidales</taxon>
        <taxon>Isochrysidaceae</taxon>
        <taxon>Chrysotila</taxon>
    </lineage>
</organism>
<dbReference type="Gene3D" id="1.20.1740.10">
    <property type="entry name" value="Amino acid/polyamine transporter I"/>
    <property type="match status" value="1"/>
</dbReference>
<evidence type="ECO:0000256" key="6">
    <source>
        <dbReference type="SAM" id="Phobius"/>
    </source>
</evidence>
<feature type="domain" description="Amino acid permease/ SLC12A" evidence="7">
    <location>
        <begin position="26"/>
        <end position="179"/>
    </location>
</feature>
<dbReference type="GO" id="GO:0055064">
    <property type="term" value="P:chloride ion homeostasis"/>
    <property type="evidence" value="ECO:0007669"/>
    <property type="project" value="TreeGrafter"/>
</dbReference>
<evidence type="ECO:0000256" key="5">
    <source>
        <dbReference type="SAM" id="MobiDB-lite"/>
    </source>
</evidence>
<feature type="domain" description="Amino acid permease/ SLC12A" evidence="7">
    <location>
        <begin position="269"/>
        <end position="513"/>
    </location>
</feature>
<sequence>MKATLLETASAPAQKNNLSTLNGCYIPCLLNILGAVLFLRVGFAVGVLGALGALAVFSFSELIAYLTISSFSALVTNGRMAAGGAYYMISRSLGPAFGGSSGLLFWFTYCVNVTFNTVAFTQTITSTFFDKEQDTSANRIAISSGTLFVLFLVALKGAAAFARVNLFIFVCLALSLCAAIGTLWFSRHAKLLTADLSLLSAHAPHTSGVFRPFAWSAECASSPWHPLAVGNVSCATSGRASGRYGLREVLLPATVESEQCGGECSLGDVFGIVFPAVVGMMEGANLSGDLREPGRSIPMGTFAAVSTAFICYLLLIVGQAATVDRDSLIYDMNVMQHACWPSQYLVVLGVTAACLSTALGSMFGSARILQAMARDNLFPFVRFFAAGATAGDEPRRAVVLSYLIAQLGIFIGDLDAVAPILTNFFLVTYTLTNLAAFFLEISGVPNWRPTYRFFSWQTSLLGAALTLAAMVYLNVAFAAITAAVVGAVYAYLSLCFDGSAWADISSALTFRQARAALRRGGVLHAKYWRPVLMLVQPDGPQDAREKLRALCDGLAQTGLLLTAKVHVGSGLPYSPARGGTNAPPTICMRSSSSTVGTATVATTDIASVPTSVSGFNAAHAAPDESTTGVSTSFRNGCAAEPSRASTQSNAAPCTVALSFEQQVVGETWRAAIANLALSAGLGTLTPHTFVLPLPESAPFSLPIANLEEYRATLIDLLCLEKHLLLATNFASSRGSARPSLSAGGEGAASASASASAAPVSPACGCVDVWLFGEMPAEGTAAAAEAHAELALAIQYAHLAVKAEASRRAWPRAARMLSALFRGRNERAPLELEQSRNLSSASSRAGETDTASTSAAASSVCASTATTASASASAAMSLSAPASTPARTAYAPPCAPPMSSGQLPTLRLLQLRLAPTSEQIASGTRLADAQASSALRAWLREARLCGEVRAVSLAAPSLARLHVAGEWAWLADAGAADAVNGCLRAESAAAATSLAMLPMPPFGTATSGAATSGASGSCDAHSAEAAEADLGVLARVAEGLPPVLFCKSASAAPVITRDI</sequence>
<feature type="transmembrane region" description="Helical" evidence="6">
    <location>
        <begin position="140"/>
        <end position="160"/>
    </location>
</feature>
<proteinExistence type="predicted"/>
<feature type="transmembrane region" description="Helical" evidence="6">
    <location>
        <begin position="301"/>
        <end position="322"/>
    </location>
</feature>
<feature type="transmembrane region" description="Helical" evidence="6">
    <location>
        <begin position="420"/>
        <end position="439"/>
    </location>
</feature>
<evidence type="ECO:0000256" key="2">
    <source>
        <dbReference type="ARBA" id="ARBA00022692"/>
    </source>
</evidence>
<dbReference type="PANTHER" id="PTHR11827:SF72">
    <property type="entry name" value="GH08340P"/>
    <property type="match status" value="1"/>
</dbReference>
<dbReference type="GO" id="GO:0015379">
    <property type="term" value="F:potassium:chloride symporter activity"/>
    <property type="evidence" value="ECO:0007669"/>
    <property type="project" value="TreeGrafter"/>
</dbReference>
<dbReference type="GO" id="GO:0055075">
    <property type="term" value="P:potassium ion homeostasis"/>
    <property type="evidence" value="ECO:0007669"/>
    <property type="project" value="TreeGrafter"/>
</dbReference>
<feature type="transmembrane region" description="Helical" evidence="6">
    <location>
        <begin position="460"/>
        <end position="492"/>
    </location>
</feature>
<keyword evidence="4 6" id="KW-0472">Membrane</keyword>
<dbReference type="InterPro" id="IPR004842">
    <property type="entry name" value="SLC12A_fam"/>
</dbReference>
<feature type="transmembrane region" description="Helical" evidence="6">
    <location>
        <begin position="342"/>
        <end position="364"/>
    </location>
</feature>
<dbReference type="GO" id="GO:0006884">
    <property type="term" value="P:cell volume homeostasis"/>
    <property type="evidence" value="ECO:0007669"/>
    <property type="project" value="TreeGrafter"/>
</dbReference>
<evidence type="ECO:0000256" key="1">
    <source>
        <dbReference type="ARBA" id="ARBA00004141"/>
    </source>
</evidence>
<dbReference type="GO" id="GO:0016020">
    <property type="term" value="C:membrane"/>
    <property type="evidence" value="ECO:0007669"/>
    <property type="project" value="UniProtKB-SubCell"/>
</dbReference>
<gene>
    <name evidence="8" type="ORF">PCAR00345_LOCUS16293</name>
</gene>